<dbReference type="AlphaFoldDB" id="C6HI69"/>
<dbReference type="VEuPathDB" id="FungiDB:HCDG_06219"/>
<evidence type="ECO:0000313" key="2">
    <source>
        <dbReference type="EMBL" id="EER39997.1"/>
    </source>
</evidence>
<reference evidence="3" key="1">
    <citation type="submission" date="2009-05" db="EMBL/GenBank/DDBJ databases">
        <title>The genome sequence of Ajellomyces capsulatus strain H143.</title>
        <authorList>
            <person name="Champion M."/>
            <person name="Cuomo C.A."/>
            <person name="Ma L.-J."/>
            <person name="Henn M.R."/>
            <person name="Sil A."/>
            <person name="Goldman B."/>
            <person name="Young S.K."/>
            <person name="Kodira C.D."/>
            <person name="Zeng Q."/>
            <person name="Koehrsen M."/>
            <person name="Alvarado L."/>
            <person name="Berlin A.M."/>
            <person name="Borenstein D."/>
            <person name="Chen Z."/>
            <person name="Engels R."/>
            <person name="Freedman E."/>
            <person name="Gellesch M."/>
            <person name="Goldberg J."/>
            <person name="Griggs A."/>
            <person name="Gujja S."/>
            <person name="Heiman D.I."/>
            <person name="Hepburn T.A."/>
            <person name="Howarth C."/>
            <person name="Jen D."/>
            <person name="Larson L."/>
            <person name="Lewis B."/>
            <person name="Mehta T."/>
            <person name="Park D."/>
            <person name="Pearson M."/>
            <person name="Roberts A."/>
            <person name="Saif S."/>
            <person name="Shea T.D."/>
            <person name="Shenoy N."/>
            <person name="Sisk P."/>
            <person name="Stolte C."/>
            <person name="Sykes S."/>
            <person name="Walk T."/>
            <person name="White J."/>
            <person name="Yandava C."/>
            <person name="Klein B."/>
            <person name="McEwen J.G."/>
            <person name="Puccia R."/>
            <person name="Goldman G.H."/>
            <person name="Felipe M.S."/>
            <person name="Nino-Vega G."/>
            <person name="San-Blas G."/>
            <person name="Taylor J.W."/>
            <person name="Mendoza L."/>
            <person name="Galagan J.E."/>
            <person name="Nusbaum C."/>
            <person name="Birren B.W."/>
        </authorList>
    </citation>
    <scope>NUCLEOTIDE SEQUENCE [LARGE SCALE GENOMIC DNA]</scope>
    <source>
        <strain evidence="3">H143</strain>
    </source>
</reference>
<gene>
    <name evidence="2" type="ORF">HCDG_06219</name>
</gene>
<proteinExistence type="predicted"/>
<accession>C6HI69</accession>
<feature type="compositionally biased region" description="Basic and acidic residues" evidence="1">
    <location>
        <begin position="303"/>
        <end position="312"/>
    </location>
</feature>
<dbReference type="Proteomes" id="UP000002624">
    <property type="component" value="Unassembled WGS sequence"/>
</dbReference>
<evidence type="ECO:0000313" key="3">
    <source>
        <dbReference type="Proteomes" id="UP000002624"/>
    </source>
</evidence>
<protein>
    <submittedName>
        <fullName evidence="2">Uncharacterized protein</fullName>
    </submittedName>
</protein>
<dbReference type="EMBL" id="GG692428">
    <property type="protein sequence ID" value="EER39997.1"/>
    <property type="molecule type" value="Genomic_DNA"/>
</dbReference>
<dbReference type="HOGENOM" id="CLU_715642_0_0_1"/>
<name>C6HI69_AJECH</name>
<organism evidence="2 3">
    <name type="scientific">Ajellomyces capsulatus (strain H143)</name>
    <name type="common">Darling's disease fungus</name>
    <name type="synonym">Histoplasma capsulatum</name>
    <dbReference type="NCBI Taxonomy" id="544712"/>
    <lineage>
        <taxon>Eukaryota</taxon>
        <taxon>Fungi</taxon>
        <taxon>Dikarya</taxon>
        <taxon>Ascomycota</taxon>
        <taxon>Pezizomycotina</taxon>
        <taxon>Eurotiomycetes</taxon>
        <taxon>Eurotiomycetidae</taxon>
        <taxon>Onygenales</taxon>
        <taxon>Ajellomycetaceae</taxon>
        <taxon>Histoplasma</taxon>
    </lineage>
</organism>
<evidence type="ECO:0000256" key="1">
    <source>
        <dbReference type="SAM" id="MobiDB-lite"/>
    </source>
</evidence>
<sequence>MNEREYHQSGTSTAPPQAGFHRFYCSGDISSDGTGNVLHTQNASVDVCYHAASDQFAKGVDLSRTQKSGSCKGRVPNRADFAIGMWKVSPLSFCPMQILGSPSVIQTLLEDILTRRSGCDRDEDINHSASENIFDIELRRLITPAVGLKDGIAPADGIHAEVRSQHSNDTAGSPSDRPSRREQEQEVKAARVPELLIYNTTAADLSHPLRVPSVMVGRRGCRTQAQKPQQSELNHAADVLPIQNRLNRCPDGSQSHLWHYPFFLSWPADHQIMINADSNTSSGSSVDRICKYPSRATSISPVSDHHDAKAGEADAAEGQDTNSLARPARTRTAHVLGVEFPFTQGHDLPEKIRKSMQRGVEMMAQACPIQVNWSSYAFAWRSVKRL</sequence>
<feature type="region of interest" description="Disordered" evidence="1">
    <location>
        <begin position="297"/>
        <end position="327"/>
    </location>
</feature>
<feature type="compositionally biased region" description="Basic and acidic residues" evidence="1">
    <location>
        <begin position="177"/>
        <end position="188"/>
    </location>
</feature>
<feature type="region of interest" description="Disordered" evidence="1">
    <location>
        <begin position="161"/>
        <end position="188"/>
    </location>
</feature>